<dbReference type="HOGENOM" id="CLU_1000124_0_0_7"/>
<keyword evidence="3" id="KW-1185">Reference proteome</keyword>
<accession>L0RGU6</accession>
<sequence>MSKRLLAALMVITLFLPATASAHSLYIQAGRYHVAEGKGSPLFFCYGHHIPVDDAVRSKKLNSVKVIRPDSKVEKIALREGKSLHSYIVNYDLPGTYVLTATTNPGYFTTWLDKKGRKRHSIKPMSSVVNRASKIVSSLRSSQWTKTYVVCENPSAIFPAVVGLPMELVPSKDVNMLKKGEVLTFQVYMDGKPYRGHGYWDATYNGFSTQAEDMYIPRQESSNGQIKLPLDVTGRWFVRFYTKTPPAEGSKDFLLEKKTTTLVFELPNERKNPKINSH</sequence>
<dbReference type="OrthoDB" id="5414589at2"/>
<dbReference type="EMBL" id="FO203522">
    <property type="protein sequence ID" value="CCO25457.1"/>
    <property type="molecule type" value="Genomic_DNA"/>
</dbReference>
<keyword evidence="1" id="KW-0732">Signal</keyword>
<proteinExistence type="predicted"/>
<dbReference type="RefSeq" id="WP_015338054.1">
    <property type="nucleotide sequence ID" value="NC_020055.1"/>
</dbReference>
<name>L0RGU6_9BACT</name>
<evidence type="ECO:0000256" key="1">
    <source>
        <dbReference type="SAM" id="SignalP"/>
    </source>
</evidence>
<evidence type="ECO:0008006" key="4">
    <source>
        <dbReference type="Google" id="ProtNLM"/>
    </source>
</evidence>
<dbReference type="KEGG" id="dhy:DESAM_23190"/>
<dbReference type="eggNOG" id="COG5266">
    <property type="taxonomic scope" value="Bacteria"/>
</dbReference>
<dbReference type="PATRIC" id="fig|1121451.3.peg.3397"/>
<dbReference type="Proteomes" id="UP000010808">
    <property type="component" value="Chromosome"/>
</dbReference>
<dbReference type="STRING" id="1121451.DESAM_23190"/>
<evidence type="ECO:0000313" key="2">
    <source>
        <dbReference type="EMBL" id="CCO25457.1"/>
    </source>
</evidence>
<evidence type="ECO:0000313" key="3">
    <source>
        <dbReference type="Proteomes" id="UP000010808"/>
    </source>
</evidence>
<feature type="chain" id="PRO_5003947929" description="DUF4198 domain-containing protein" evidence="1">
    <location>
        <begin position="21"/>
        <end position="278"/>
    </location>
</feature>
<gene>
    <name evidence="2" type="ORF">DESAM_23190</name>
</gene>
<dbReference type="Pfam" id="PF10670">
    <property type="entry name" value="DUF4198"/>
    <property type="match status" value="1"/>
</dbReference>
<protein>
    <recommendedName>
        <fullName evidence="4">DUF4198 domain-containing protein</fullName>
    </recommendedName>
</protein>
<reference evidence="2 3" key="1">
    <citation type="submission" date="2012-10" db="EMBL/GenBank/DDBJ databases">
        <authorList>
            <person name="Genoscope - CEA"/>
        </authorList>
    </citation>
    <scope>NUCLEOTIDE SEQUENCE [LARGE SCALE GENOMIC DNA]</scope>
    <source>
        <strain evidence="3">AM13 / DSM 14728</strain>
    </source>
</reference>
<feature type="signal peptide" evidence="1">
    <location>
        <begin position="1"/>
        <end position="20"/>
    </location>
</feature>
<dbReference type="InterPro" id="IPR019613">
    <property type="entry name" value="DUF4198"/>
</dbReference>
<dbReference type="AlphaFoldDB" id="L0RGU6"/>
<organism evidence="2 3">
    <name type="scientific">Maridesulfovibrio hydrothermalis AM13 = DSM 14728</name>
    <dbReference type="NCBI Taxonomy" id="1121451"/>
    <lineage>
        <taxon>Bacteria</taxon>
        <taxon>Pseudomonadati</taxon>
        <taxon>Thermodesulfobacteriota</taxon>
        <taxon>Desulfovibrionia</taxon>
        <taxon>Desulfovibrionales</taxon>
        <taxon>Desulfovibrionaceae</taxon>
        <taxon>Maridesulfovibrio</taxon>
    </lineage>
</organism>